<name>A0A0F9U8Y6_9ZZZZ</name>
<reference evidence="2" key="1">
    <citation type="journal article" date="2015" name="Nature">
        <title>Complex archaea that bridge the gap between prokaryotes and eukaryotes.</title>
        <authorList>
            <person name="Spang A."/>
            <person name="Saw J.H."/>
            <person name="Jorgensen S.L."/>
            <person name="Zaremba-Niedzwiedzka K."/>
            <person name="Martijn J."/>
            <person name="Lind A.E."/>
            <person name="van Eijk R."/>
            <person name="Schleper C."/>
            <person name="Guy L."/>
            <person name="Ettema T.J."/>
        </authorList>
    </citation>
    <scope>NUCLEOTIDE SEQUENCE</scope>
</reference>
<accession>A0A0F9U8Y6</accession>
<organism evidence="2">
    <name type="scientific">marine sediment metagenome</name>
    <dbReference type="NCBI Taxonomy" id="412755"/>
    <lineage>
        <taxon>unclassified sequences</taxon>
        <taxon>metagenomes</taxon>
        <taxon>ecological metagenomes</taxon>
    </lineage>
</organism>
<comment type="caution">
    <text evidence="2">The sequence shown here is derived from an EMBL/GenBank/DDBJ whole genome shotgun (WGS) entry which is preliminary data.</text>
</comment>
<sequence>MLTTAFPSKATADVLAFRADGSATASGWTFHGARPNWATSEDTVEAEPVAVAPIAPAAGASAQVLALIHQTANRHQNNRAIARAGLSTRDWQVLFQAMIEAESSYNPTAISPKGAYGLGQLMPATARELGVDPRDVSQNLDGAARYLLAQLAEFRSVDLALAAYNAGPHRVEQYSGVPPFSETRTYIARIHDIRERLSGGTSQPAPIRVANTAPTRAPVIIDLN</sequence>
<feature type="domain" description="Transglycosylase SLT" evidence="1">
    <location>
        <begin position="81"/>
        <end position="177"/>
    </location>
</feature>
<protein>
    <recommendedName>
        <fullName evidence="1">Transglycosylase SLT domain-containing protein</fullName>
    </recommendedName>
</protein>
<dbReference type="PANTHER" id="PTHR37423">
    <property type="entry name" value="SOLUBLE LYTIC MUREIN TRANSGLYCOSYLASE-RELATED"/>
    <property type="match status" value="1"/>
</dbReference>
<dbReference type="PANTHER" id="PTHR37423:SF2">
    <property type="entry name" value="MEMBRANE-BOUND LYTIC MUREIN TRANSGLYCOSYLASE C"/>
    <property type="match status" value="1"/>
</dbReference>
<dbReference type="InterPro" id="IPR008258">
    <property type="entry name" value="Transglycosylase_SLT_dom_1"/>
</dbReference>
<dbReference type="Gene3D" id="1.10.530.10">
    <property type="match status" value="1"/>
</dbReference>
<dbReference type="InterPro" id="IPR023346">
    <property type="entry name" value="Lysozyme-like_dom_sf"/>
</dbReference>
<dbReference type="Pfam" id="PF01464">
    <property type="entry name" value="SLT"/>
    <property type="match status" value="1"/>
</dbReference>
<dbReference type="SUPFAM" id="SSF53955">
    <property type="entry name" value="Lysozyme-like"/>
    <property type="match status" value="1"/>
</dbReference>
<evidence type="ECO:0000259" key="1">
    <source>
        <dbReference type="Pfam" id="PF01464"/>
    </source>
</evidence>
<dbReference type="EMBL" id="LAZR01000792">
    <property type="protein sequence ID" value="KKN57721.1"/>
    <property type="molecule type" value="Genomic_DNA"/>
</dbReference>
<dbReference type="CDD" id="cd00254">
    <property type="entry name" value="LT-like"/>
    <property type="match status" value="1"/>
</dbReference>
<proteinExistence type="predicted"/>
<dbReference type="AlphaFoldDB" id="A0A0F9U8Y6"/>
<gene>
    <name evidence="2" type="ORF">LCGC14_0559200</name>
</gene>
<evidence type="ECO:0000313" key="2">
    <source>
        <dbReference type="EMBL" id="KKN57721.1"/>
    </source>
</evidence>